<dbReference type="EMBL" id="JARKIB010000002">
    <property type="protein sequence ID" value="KAJ7784694.1"/>
    <property type="molecule type" value="Genomic_DNA"/>
</dbReference>
<accession>A0AAD7P1M4</accession>
<evidence type="ECO:0000313" key="2">
    <source>
        <dbReference type="Proteomes" id="UP001215598"/>
    </source>
</evidence>
<dbReference type="Gene3D" id="1.20.1280.50">
    <property type="match status" value="1"/>
</dbReference>
<sequence length="450" mass="50729">MSAAYDIQGDAIMGDVLVDSKMLNIAMSELASRFSRISLKDSPVYSAPDDILYAVFMLLGGEPSAENCDLLVLLSHVCRNWRSVIVHAPLMWKFVAMYSSAKDHSATIDSFLRRSQDQPITFAVFLRKAPLSTSPFVEILGRHAPRVRSLRFIACDFPTVWSHLADLPFLSLTSLEHHEALVRPSRRNTGSFAAVSRVSQLENLRPSSSLCPQRNTSLAVALWHHLTFIHSTLRHLKLYFQSRHDTITSRHWLLMQGTPIDLPELRFLELGFNDPRSLVPFLHRVRLPCLDSLSVHDFATCPEKDTPCAEMVPLPKQSRVVPLSIPLPPDARPLDIFCVALLEAVPFPDLLSTLRLTGLDCFNAPALELALDYLGPDLHSLFLSHCTPEILDRLVSSITHGEFRWNLLQHLTITGIDAEELMHCLWIRHAVLHGRLQVHGVLNPFEEDME</sequence>
<dbReference type="PANTHER" id="PTHR38926">
    <property type="entry name" value="F-BOX DOMAIN CONTAINING PROTEIN, EXPRESSED"/>
    <property type="match status" value="1"/>
</dbReference>
<evidence type="ECO:0000313" key="1">
    <source>
        <dbReference type="EMBL" id="KAJ7784694.1"/>
    </source>
</evidence>
<dbReference type="Proteomes" id="UP001215598">
    <property type="component" value="Unassembled WGS sequence"/>
</dbReference>
<evidence type="ECO:0008006" key="3">
    <source>
        <dbReference type="Google" id="ProtNLM"/>
    </source>
</evidence>
<keyword evidence="2" id="KW-1185">Reference proteome</keyword>
<dbReference type="PANTHER" id="PTHR38926:SF5">
    <property type="entry name" value="F-BOX AND LEUCINE-RICH REPEAT PROTEIN 6"/>
    <property type="match status" value="1"/>
</dbReference>
<proteinExistence type="predicted"/>
<protein>
    <recommendedName>
        <fullName evidence="3">F-box domain-containing protein</fullName>
    </recommendedName>
</protein>
<organism evidence="1 2">
    <name type="scientific">Mycena metata</name>
    <dbReference type="NCBI Taxonomy" id="1033252"/>
    <lineage>
        <taxon>Eukaryota</taxon>
        <taxon>Fungi</taxon>
        <taxon>Dikarya</taxon>
        <taxon>Basidiomycota</taxon>
        <taxon>Agaricomycotina</taxon>
        <taxon>Agaricomycetes</taxon>
        <taxon>Agaricomycetidae</taxon>
        <taxon>Agaricales</taxon>
        <taxon>Marasmiineae</taxon>
        <taxon>Mycenaceae</taxon>
        <taxon>Mycena</taxon>
    </lineage>
</organism>
<reference evidence="1" key="1">
    <citation type="submission" date="2023-03" db="EMBL/GenBank/DDBJ databases">
        <title>Massive genome expansion in bonnet fungi (Mycena s.s.) driven by repeated elements and novel gene families across ecological guilds.</title>
        <authorList>
            <consortium name="Lawrence Berkeley National Laboratory"/>
            <person name="Harder C.B."/>
            <person name="Miyauchi S."/>
            <person name="Viragh M."/>
            <person name="Kuo A."/>
            <person name="Thoen E."/>
            <person name="Andreopoulos B."/>
            <person name="Lu D."/>
            <person name="Skrede I."/>
            <person name="Drula E."/>
            <person name="Henrissat B."/>
            <person name="Morin E."/>
            <person name="Kohler A."/>
            <person name="Barry K."/>
            <person name="LaButti K."/>
            <person name="Morin E."/>
            <person name="Salamov A."/>
            <person name="Lipzen A."/>
            <person name="Mereny Z."/>
            <person name="Hegedus B."/>
            <person name="Baldrian P."/>
            <person name="Stursova M."/>
            <person name="Weitz H."/>
            <person name="Taylor A."/>
            <person name="Grigoriev I.V."/>
            <person name="Nagy L.G."/>
            <person name="Martin F."/>
            <person name="Kauserud H."/>
        </authorList>
    </citation>
    <scope>NUCLEOTIDE SEQUENCE</scope>
    <source>
        <strain evidence="1">CBHHK182m</strain>
    </source>
</reference>
<name>A0AAD7P1M4_9AGAR</name>
<dbReference type="AlphaFoldDB" id="A0AAD7P1M4"/>
<comment type="caution">
    <text evidence="1">The sequence shown here is derived from an EMBL/GenBank/DDBJ whole genome shotgun (WGS) entry which is preliminary data.</text>
</comment>
<gene>
    <name evidence="1" type="ORF">B0H16DRAFT_1877100</name>
</gene>